<proteinExistence type="predicted"/>
<keyword evidence="3" id="KW-1185">Reference proteome</keyword>
<dbReference type="Proteomes" id="UP000887013">
    <property type="component" value="Unassembled WGS sequence"/>
</dbReference>
<feature type="region of interest" description="Disordered" evidence="1">
    <location>
        <begin position="86"/>
        <end position="105"/>
    </location>
</feature>
<organism evidence="2 3">
    <name type="scientific">Nephila pilipes</name>
    <name type="common">Giant wood spider</name>
    <name type="synonym">Nephila maculata</name>
    <dbReference type="NCBI Taxonomy" id="299642"/>
    <lineage>
        <taxon>Eukaryota</taxon>
        <taxon>Metazoa</taxon>
        <taxon>Ecdysozoa</taxon>
        <taxon>Arthropoda</taxon>
        <taxon>Chelicerata</taxon>
        <taxon>Arachnida</taxon>
        <taxon>Araneae</taxon>
        <taxon>Araneomorphae</taxon>
        <taxon>Entelegynae</taxon>
        <taxon>Araneoidea</taxon>
        <taxon>Nephilidae</taxon>
        <taxon>Nephila</taxon>
    </lineage>
</organism>
<accession>A0A8X6K7K0</accession>
<evidence type="ECO:0000313" key="2">
    <source>
        <dbReference type="EMBL" id="GFS29443.1"/>
    </source>
</evidence>
<comment type="caution">
    <text evidence="2">The sequence shown here is derived from an EMBL/GenBank/DDBJ whole genome shotgun (WGS) entry which is preliminary data.</text>
</comment>
<dbReference type="EMBL" id="BMAW01041570">
    <property type="protein sequence ID" value="GFS29443.1"/>
    <property type="molecule type" value="Genomic_DNA"/>
</dbReference>
<dbReference type="OrthoDB" id="8063408at2759"/>
<evidence type="ECO:0000256" key="1">
    <source>
        <dbReference type="SAM" id="MobiDB-lite"/>
    </source>
</evidence>
<evidence type="ECO:0000313" key="3">
    <source>
        <dbReference type="Proteomes" id="UP000887013"/>
    </source>
</evidence>
<name>A0A8X6K7K0_NEPPI</name>
<reference evidence="2" key="1">
    <citation type="submission" date="2020-08" db="EMBL/GenBank/DDBJ databases">
        <title>Multicomponent nature underlies the extraordinary mechanical properties of spider dragline silk.</title>
        <authorList>
            <person name="Kono N."/>
            <person name="Nakamura H."/>
            <person name="Mori M."/>
            <person name="Yoshida Y."/>
            <person name="Ohtoshi R."/>
            <person name="Malay A.D."/>
            <person name="Moran D.A.P."/>
            <person name="Tomita M."/>
            <person name="Numata K."/>
            <person name="Arakawa K."/>
        </authorList>
    </citation>
    <scope>NUCLEOTIDE SEQUENCE</scope>
</reference>
<sequence>MNPGSGGRHSLIELEILGKEDCFTPLELLWHGGSRKNHSDDCYFCSCHVRGYNRKNQNLISYPDKITSVIHPVPYGLNVTVPLPPTELPVIPSESSDSDHPRSRL</sequence>
<protein>
    <submittedName>
        <fullName evidence="2">Uncharacterized protein</fullName>
    </submittedName>
</protein>
<gene>
    <name evidence="2" type="ORF">NPIL_205171</name>
</gene>
<dbReference type="AlphaFoldDB" id="A0A8X6K7K0"/>